<keyword evidence="9" id="KW-0411">Iron-sulfur</keyword>
<dbReference type="GO" id="GO:0046872">
    <property type="term" value="F:metal ion binding"/>
    <property type="evidence" value="ECO:0007669"/>
    <property type="project" value="UniProtKB-KW"/>
</dbReference>
<feature type="compositionally biased region" description="Basic and acidic residues" evidence="11">
    <location>
        <begin position="313"/>
        <end position="325"/>
    </location>
</feature>
<dbReference type="GO" id="GO:0004386">
    <property type="term" value="F:helicase activity"/>
    <property type="evidence" value="ECO:0007669"/>
    <property type="project" value="UniProtKB-KW"/>
</dbReference>
<keyword evidence="10" id="KW-0413">Isomerase</keyword>
<proteinExistence type="inferred from homology"/>
<dbReference type="Pfam" id="PF06733">
    <property type="entry name" value="DEAD_2"/>
    <property type="match status" value="1"/>
</dbReference>
<evidence type="ECO:0000256" key="3">
    <source>
        <dbReference type="ARBA" id="ARBA00022723"/>
    </source>
</evidence>
<evidence type="ECO:0000313" key="13">
    <source>
        <dbReference type="EMBL" id="KAL3757607.1"/>
    </source>
</evidence>
<feature type="region of interest" description="Disordered" evidence="11">
    <location>
        <begin position="313"/>
        <end position="333"/>
    </location>
</feature>
<dbReference type="InterPro" id="IPR014013">
    <property type="entry name" value="Helic_SF1/SF2_ATP-bd_DinG/Rad3"/>
</dbReference>
<keyword evidence="6" id="KW-0347">Helicase</keyword>
<dbReference type="GO" id="GO:0051536">
    <property type="term" value="F:iron-sulfur cluster binding"/>
    <property type="evidence" value="ECO:0007669"/>
    <property type="project" value="UniProtKB-KW"/>
</dbReference>
<evidence type="ECO:0000256" key="10">
    <source>
        <dbReference type="ARBA" id="ARBA00023235"/>
    </source>
</evidence>
<keyword evidence="7" id="KW-0067">ATP-binding</keyword>
<dbReference type="Proteomes" id="UP001530293">
    <property type="component" value="Unassembled WGS sequence"/>
</dbReference>
<evidence type="ECO:0000256" key="5">
    <source>
        <dbReference type="ARBA" id="ARBA00022801"/>
    </source>
</evidence>
<dbReference type="PROSITE" id="PS00690">
    <property type="entry name" value="DEAH_ATP_HELICASE"/>
    <property type="match status" value="1"/>
</dbReference>
<dbReference type="GO" id="GO:0016787">
    <property type="term" value="F:hydrolase activity"/>
    <property type="evidence" value="ECO:0007669"/>
    <property type="project" value="UniProtKB-KW"/>
</dbReference>
<dbReference type="PANTHER" id="PTHR11472">
    <property type="entry name" value="DNA REPAIR DEAD HELICASE RAD3/XP-D SUBFAMILY MEMBER"/>
    <property type="match status" value="1"/>
</dbReference>
<reference evidence="13 14" key="1">
    <citation type="submission" date="2024-10" db="EMBL/GenBank/DDBJ databases">
        <title>Updated reference genomes for cyclostephanoid diatoms.</title>
        <authorList>
            <person name="Roberts W.R."/>
            <person name="Alverson A.J."/>
        </authorList>
    </citation>
    <scope>NUCLEOTIDE SEQUENCE [LARGE SCALE GENOMIC DNA]</scope>
    <source>
        <strain evidence="13 14">AJA232-27</strain>
    </source>
</reference>
<evidence type="ECO:0000256" key="7">
    <source>
        <dbReference type="ARBA" id="ARBA00022840"/>
    </source>
</evidence>
<dbReference type="GO" id="GO:0005524">
    <property type="term" value="F:ATP binding"/>
    <property type="evidence" value="ECO:0007669"/>
    <property type="project" value="UniProtKB-KW"/>
</dbReference>
<keyword evidence="3" id="KW-0479">Metal-binding</keyword>
<keyword evidence="5" id="KW-0378">Hydrolase</keyword>
<evidence type="ECO:0000259" key="12">
    <source>
        <dbReference type="PROSITE" id="PS51193"/>
    </source>
</evidence>
<protein>
    <recommendedName>
        <fullName evidence="12">Helicase ATP-binding domain-containing protein</fullName>
    </recommendedName>
</protein>
<organism evidence="13 14">
    <name type="scientific">Discostella pseudostelligera</name>
    <dbReference type="NCBI Taxonomy" id="259834"/>
    <lineage>
        <taxon>Eukaryota</taxon>
        <taxon>Sar</taxon>
        <taxon>Stramenopiles</taxon>
        <taxon>Ochrophyta</taxon>
        <taxon>Bacillariophyta</taxon>
        <taxon>Coscinodiscophyceae</taxon>
        <taxon>Thalassiosirophycidae</taxon>
        <taxon>Stephanodiscales</taxon>
        <taxon>Stephanodiscaceae</taxon>
        <taxon>Discostella</taxon>
    </lineage>
</organism>
<sequence length="1112" mass="123223">MSEIPYCAEFPTADTVPFPFESPYNVQRELMAAILDSLRQCRDAQQQQQMSLDEGCNAAAVDINNPEIRRAPIIMLESPTGTGKSLSLACASMAWLKFCERDDIDKLVPPNFNEDTPKAAMVDSASNASEIIVNGLSSDSASSLNCGKINKVKKYDWIEAWKPANQSSSVDHPAVSSDRTPSTCTSIPISECSSNSIYSQSQVSYQHGDRIRSFAIENRAALECELSKIRARLDRLNCVASTDSTTLQQHDRREKERTLRENLVRSGVASALANERKLNRQLARCRGRDNHGQSKKRRKFIASRKDDQFLLETYHSDDEAHRGENSVDSDEDDDEIALSDLCRSNARKQQGGSRAIAPILSSKALLEGSNLDGSGYQYDPEKNARFNKPWEKSISNNLAVGGVAAGTGLRKIVYAARTHSQLSQFIGELKRTHWGNDVKVVALGSRSLLCSNEHVLYSSNSNEKKIRRGEVEITEMCLDMQTNKNTAISSEGADNTKSAKQKSSCPYMVSSEAISTLAMHSLVRPSDVEDMARLGKAAHSCSYYASRQALAAAEVVVVPYNIILSPQARQSVGLSIKNALVIIDEAHNTPETLRNISSCQLSLPVAEMALSQLLAYTKKYSGRLAGRNVFYLGQIRRILTAMIKYLKHPPAVSTASEGQEDNSISRKKMMAAVDLMFQLKLDNINLFTILRYLEKSRLSQKLLGFINHAAAGSTETPRDNSEFWSKHVSSMSIFETFIQRLTVTSKEGKVIVEWPADATNNATFRFTQIHSASQFGDVLQEAHAIVLAGGTLRPFTHVAAELFGNDLDVMSASSIAEIQLARDYDMLPSRSCETMLDSSCIPSSFVQRTPRLTTFTCGHVIPPSNVHLSCLSSGPTRQKLDFRHSTRSSAEIIDELGRTIVNLCNVVPKGFVVFLPSYNYESIIFMRWRATGVLKEIERKKSIHREPKNSRDLEAALARYSDEASCTGNAGAILFSVMGGKMSEGINFADDRARCVLVVGLPYPDITDPILREKMESLDKECSQNGRGITGQAYYQNLCMRTVNQSVGRAIRHANDYAAIVLADFRYATDTRIWRGLPQWLRRGCAVPNHEAERFGNVMNGIKTFFATKGNR</sequence>
<keyword evidence="8" id="KW-0408">Iron</keyword>
<dbReference type="InterPro" id="IPR006554">
    <property type="entry name" value="Helicase-like_DEXD_c2"/>
</dbReference>
<dbReference type="Pfam" id="PF13307">
    <property type="entry name" value="Helicase_C_2"/>
    <property type="match status" value="1"/>
</dbReference>
<keyword evidence="14" id="KW-1185">Reference proteome</keyword>
<dbReference type="AlphaFoldDB" id="A0ABD3M1Y2"/>
<evidence type="ECO:0000313" key="14">
    <source>
        <dbReference type="Proteomes" id="UP001530293"/>
    </source>
</evidence>
<dbReference type="InterPro" id="IPR010614">
    <property type="entry name" value="RAD3-like_helicase_DEAD"/>
</dbReference>
<evidence type="ECO:0000256" key="8">
    <source>
        <dbReference type="ARBA" id="ARBA00023004"/>
    </source>
</evidence>
<evidence type="ECO:0000256" key="9">
    <source>
        <dbReference type="ARBA" id="ARBA00023014"/>
    </source>
</evidence>
<gene>
    <name evidence="13" type="ORF">ACHAWU_004709</name>
</gene>
<dbReference type="PANTHER" id="PTHR11472:SF41">
    <property type="entry name" value="ATP-DEPENDENT DNA HELICASE DDX11-RELATED"/>
    <property type="match status" value="1"/>
</dbReference>
<dbReference type="InterPro" id="IPR027417">
    <property type="entry name" value="P-loop_NTPase"/>
</dbReference>
<accession>A0ABD3M1Y2</accession>
<evidence type="ECO:0000256" key="11">
    <source>
        <dbReference type="SAM" id="MobiDB-lite"/>
    </source>
</evidence>
<evidence type="ECO:0000256" key="2">
    <source>
        <dbReference type="ARBA" id="ARBA00008435"/>
    </source>
</evidence>
<dbReference type="PROSITE" id="PS51193">
    <property type="entry name" value="HELICASE_ATP_BIND_2"/>
    <property type="match status" value="1"/>
</dbReference>
<evidence type="ECO:0000256" key="4">
    <source>
        <dbReference type="ARBA" id="ARBA00022741"/>
    </source>
</evidence>
<name>A0ABD3M1Y2_9STRA</name>
<dbReference type="InterPro" id="IPR006555">
    <property type="entry name" value="ATP-dep_Helicase_C"/>
</dbReference>
<dbReference type="SUPFAM" id="SSF52540">
    <property type="entry name" value="P-loop containing nucleoside triphosphate hydrolases"/>
    <property type="match status" value="1"/>
</dbReference>
<dbReference type="CDD" id="cd18788">
    <property type="entry name" value="SF2_C_XPD"/>
    <property type="match status" value="1"/>
</dbReference>
<dbReference type="InterPro" id="IPR002464">
    <property type="entry name" value="DNA/RNA_helicase_DEAH_CS"/>
</dbReference>
<feature type="domain" description="Helicase ATP-binding" evidence="12">
    <location>
        <begin position="13"/>
        <end position="636"/>
    </location>
</feature>
<keyword evidence="4" id="KW-0547">Nucleotide-binding</keyword>
<dbReference type="InterPro" id="IPR045028">
    <property type="entry name" value="DinG/Rad3-like"/>
</dbReference>
<evidence type="ECO:0000256" key="1">
    <source>
        <dbReference type="ARBA" id="ARBA00001966"/>
    </source>
</evidence>
<dbReference type="Gene3D" id="3.40.50.300">
    <property type="entry name" value="P-loop containing nucleotide triphosphate hydrolases"/>
    <property type="match status" value="2"/>
</dbReference>
<dbReference type="SMART" id="SM00491">
    <property type="entry name" value="HELICc2"/>
    <property type="match status" value="1"/>
</dbReference>
<comment type="cofactor">
    <cofactor evidence="1">
        <name>[4Fe-4S] cluster</name>
        <dbReference type="ChEBI" id="CHEBI:49883"/>
    </cofactor>
</comment>
<dbReference type="SMART" id="SM00488">
    <property type="entry name" value="DEXDc2"/>
    <property type="match status" value="1"/>
</dbReference>
<dbReference type="EMBL" id="JALLBG020000257">
    <property type="protein sequence ID" value="KAL3757607.1"/>
    <property type="molecule type" value="Genomic_DNA"/>
</dbReference>
<comment type="similarity">
    <text evidence="2">Belongs to the DEAD box helicase family. DEAH subfamily. DDX11/CHL1 sub-subfamily.</text>
</comment>
<evidence type="ECO:0000256" key="6">
    <source>
        <dbReference type="ARBA" id="ARBA00022806"/>
    </source>
</evidence>
<comment type="caution">
    <text evidence="13">The sequence shown here is derived from an EMBL/GenBank/DDBJ whole genome shotgun (WGS) entry which is preliminary data.</text>
</comment>